<feature type="transmembrane region" description="Helical" evidence="8">
    <location>
        <begin position="12"/>
        <end position="31"/>
    </location>
</feature>
<feature type="transmembrane region" description="Helical" evidence="8">
    <location>
        <begin position="228"/>
        <end position="245"/>
    </location>
</feature>
<keyword evidence="2" id="KW-0813">Transport</keyword>
<dbReference type="PANTHER" id="PTHR32196:SF21">
    <property type="entry name" value="ABC TRANSPORTER PERMEASE PROTEIN YPHD-RELATED"/>
    <property type="match status" value="1"/>
</dbReference>
<evidence type="ECO:0000256" key="3">
    <source>
        <dbReference type="ARBA" id="ARBA00022475"/>
    </source>
</evidence>
<evidence type="ECO:0000256" key="5">
    <source>
        <dbReference type="ARBA" id="ARBA00022692"/>
    </source>
</evidence>
<gene>
    <name evidence="9" type="ORF">J1899_20270</name>
</gene>
<evidence type="ECO:0000256" key="4">
    <source>
        <dbReference type="ARBA" id="ARBA00022519"/>
    </source>
</evidence>
<dbReference type="EMBL" id="CP071709">
    <property type="protein sequence ID" value="QVY61263.1"/>
    <property type="molecule type" value="Genomic_DNA"/>
</dbReference>
<keyword evidence="4" id="KW-0997">Cell inner membrane</keyword>
<feature type="transmembrane region" description="Helical" evidence="8">
    <location>
        <begin position="72"/>
        <end position="92"/>
    </location>
</feature>
<dbReference type="RefSeq" id="WP_214476319.1">
    <property type="nucleotide sequence ID" value="NZ_CP071709.1"/>
</dbReference>
<dbReference type="Pfam" id="PF02653">
    <property type="entry name" value="BPD_transp_2"/>
    <property type="match status" value="1"/>
</dbReference>
<keyword evidence="6 8" id="KW-1133">Transmembrane helix</keyword>
<keyword evidence="7 8" id="KW-0472">Membrane</keyword>
<evidence type="ECO:0000256" key="7">
    <source>
        <dbReference type="ARBA" id="ARBA00023136"/>
    </source>
</evidence>
<dbReference type="Proteomes" id="UP000679247">
    <property type="component" value="Chromosome"/>
</dbReference>
<feature type="transmembrane region" description="Helical" evidence="8">
    <location>
        <begin position="98"/>
        <end position="121"/>
    </location>
</feature>
<evidence type="ECO:0000256" key="8">
    <source>
        <dbReference type="SAM" id="Phobius"/>
    </source>
</evidence>
<feature type="transmembrane region" description="Helical" evidence="8">
    <location>
        <begin position="251"/>
        <end position="270"/>
    </location>
</feature>
<feature type="transmembrane region" description="Helical" evidence="8">
    <location>
        <begin position="128"/>
        <end position="146"/>
    </location>
</feature>
<evidence type="ECO:0000256" key="1">
    <source>
        <dbReference type="ARBA" id="ARBA00004651"/>
    </source>
</evidence>
<reference evidence="9 10" key="1">
    <citation type="submission" date="2021-03" db="EMBL/GenBank/DDBJ databases">
        <title>The first data on the complete genome of the tetrodotoxin-producing bacterium.</title>
        <authorList>
            <person name="Melnikova D.I."/>
            <person name="Nijland R."/>
            <person name="Magarlamov T.Y."/>
        </authorList>
    </citation>
    <scope>NUCLEOTIDE SEQUENCE [LARGE SCALE GENOMIC DNA]</scope>
    <source>
        <strain evidence="9 10">1839</strain>
    </source>
</reference>
<feature type="transmembrane region" description="Helical" evidence="8">
    <location>
        <begin position="47"/>
        <end position="65"/>
    </location>
</feature>
<dbReference type="CDD" id="cd06579">
    <property type="entry name" value="TM_PBP1_transp_AraH_like"/>
    <property type="match status" value="1"/>
</dbReference>
<evidence type="ECO:0000313" key="10">
    <source>
        <dbReference type="Proteomes" id="UP000679247"/>
    </source>
</evidence>
<evidence type="ECO:0000256" key="6">
    <source>
        <dbReference type="ARBA" id="ARBA00022989"/>
    </source>
</evidence>
<feature type="transmembrane region" description="Helical" evidence="8">
    <location>
        <begin position="179"/>
        <end position="197"/>
    </location>
</feature>
<protein>
    <submittedName>
        <fullName evidence="9">ABC transporter permease</fullName>
    </submittedName>
</protein>
<accession>A0ABX8FA29</accession>
<feature type="transmembrane region" description="Helical" evidence="8">
    <location>
        <begin position="282"/>
        <end position="306"/>
    </location>
</feature>
<proteinExistence type="predicted"/>
<comment type="subcellular location">
    <subcellularLocation>
        <location evidence="1">Cell membrane</location>
        <topology evidence="1">Multi-pass membrane protein</topology>
    </subcellularLocation>
</comment>
<name>A0ABX8FA29_9BACI</name>
<evidence type="ECO:0000313" key="9">
    <source>
        <dbReference type="EMBL" id="QVY61263.1"/>
    </source>
</evidence>
<keyword evidence="10" id="KW-1185">Reference proteome</keyword>
<evidence type="ECO:0000256" key="2">
    <source>
        <dbReference type="ARBA" id="ARBA00022448"/>
    </source>
</evidence>
<dbReference type="PANTHER" id="PTHR32196">
    <property type="entry name" value="ABC TRANSPORTER PERMEASE PROTEIN YPHD-RELATED-RELATED"/>
    <property type="match status" value="1"/>
</dbReference>
<keyword evidence="3" id="KW-1003">Cell membrane</keyword>
<feature type="transmembrane region" description="Helical" evidence="8">
    <location>
        <begin position="312"/>
        <end position="331"/>
    </location>
</feature>
<sequence>MNLLTAKSLKKLAVRPEFYVFIIILLLSLFIQAKSGLFFTNNNIVDLLRSMTVPLIYAICAYLGFISTGPDVSFPLIAALSGYLATQFVMVTGYSGSIIVVFLVAIACGLVMGAINGFIIAKYNFPSLIVTLGTTSIFSGILLGVFEAGRIKLPESMIEFGQQSLIKVTNAETGLGSSLPMTFLIAIGLYILTYLFLNFTMAGRGVFAVGGDETSAERAGFNVKKIRFGVFTVNGGLAAIAGVCYSVESTYFLPTEFAGMEMIVIAAVILGGTRLMGGVGTLTGCVLGTLLLTIVTNSLILVGVPIYWQKFIIGAIIIVGTAISVIQIAELKGFRRSKRKKVEVA</sequence>
<organism evidence="9 10">
    <name type="scientific">Cytobacillus gottheilii</name>
    <dbReference type="NCBI Taxonomy" id="859144"/>
    <lineage>
        <taxon>Bacteria</taxon>
        <taxon>Bacillati</taxon>
        <taxon>Bacillota</taxon>
        <taxon>Bacilli</taxon>
        <taxon>Bacillales</taxon>
        <taxon>Bacillaceae</taxon>
        <taxon>Cytobacillus</taxon>
    </lineage>
</organism>
<keyword evidence="5 8" id="KW-0812">Transmembrane</keyword>
<dbReference type="InterPro" id="IPR001851">
    <property type="entry name" value="ABC_transp_permease"/>
</dbReference>